<keyword evidence="2" id="KW-1185">Reference proteome</keyword>
<dbReference type="AlphaFoldDB" id="A0AAD3S0A9"/>
<reference evidence="1" key="1">
    <citation type="submission" date="2023-05" db="EMBL/GenBank/DDBJ databases">
        <title>Nepenthes gracilis genome sequencing.</title>
        <authorList>
            <person name="Fukushima K."/>
        </authorList>
    </citation>
    <scope>NUCLEOTIDE SEQUENCE</scope>
    <source>
        <strain evidence="1">SING2019-196</strain>
    </source>
</reference>
<accession>A0AAD3S0A9</accession>
<protein>
    <submittedName>
        <fullName evidence="1">Uncharacterized protein</fullName>
    </submittedName>
</protein>
<name>A0AAD3S0A9_NEPGR</name>
<sequence length="282" mass="31188">MTARPVLHQLTANGLFFSAFWNLGVLTKASNRRSSAQTQPNLQLMSLASQLVDRLLRLRIVILSTLKFCPVGLTWLFWDSPAFRSLISCLASLDLLRTTYLTLSGVCAVWTLSPAGAADVNTLAVRSLWSAHKRWSIWLTWTCWVQHPSSLADVDEHLLSSGDVLLYYLDGDVLEMLVSGWFSHNFPEWIPADLDEGVLLGYTAPRSQIPSPVGCRLLASTREGSWDDRASSPASEALNAQGASRVMRIVQKHKTNTASISAQLSNKFKSSLQEPETVSSVR</sequence>
<evidence type="ECO:0000313" key="2">
    <source>
        <dbReference type="Proteomes" id="UP001279734"/>
    </source>
</evidence>
<evidence type="ECO:0000313" key="1">
    <source>
        <dbReference type="EMBL" id="GMH02021.1"/>
    </source>
</evidence>
<dbReference type="EMBL" id="BSYO01000003">
    <property type="protein sequence ID" value="GMH02021.1"/>
    <property type="molecule type" value="Genomic_DNA"/>
</dbReference>
<gene>
    <name evidence="1" type="ORF">Nepgr_003860</name>
</gene>
<comment type="caution">
    <text evidence="1">The sequence shown here is derived from an EMBL/GenBank/DDBJ whole genome shotgun (WGS) entry which is preliminary data.</text>
</comment>
<proteinExistence type="predicted"/>
<organism evidence="1 2">
    <name type="scientific">Nepenthes gracilis</name>
    <name type="common">Slender pitcher plant</name>
    <dbReference type="NCBI Taxonomy" id="150966"/>
    <lineage>
        <taxon>Eukaryota</taxon>
        <taxon>Viridiplantae</taxon>
        <taxon>Streptophyta</taxon>
        <taxon>Embryophyta</taxon>
        <taxon>Tracheophyta</taxon>
        <taxon>Spermatophyta</taxon>
        <taxon>Magnoliopsida</taxon>
        <taxon>eudicotyledons</taxon>
        <taxon>Gunneridae</taxon>
        <taxon>Pentapetalae</taxon>
        <taxon>Caryophyllales</taxon>
        <taxon>Nepenthaceae</taxon>
        <taxon>Nepenthes</taxon>
    </lineage>
</organism>
<dbReference type="Proteomes" id="UP001279734">
    <property type="component" value="Unassembled WGS sequence"/>
</dbReference>